<protein>
    <submittedName>
        <fullName evidence="2">Uncharacterized protein</fullName>
    </submittedName>
</protein>
<dbReference type="Proteomes" id="UP001054837">
    <property type="component" value="Unassembled WGS sequence"/>
</dbReference>
<reference evidence="2 3" key="1">
    <citation type="submission" date="2021-06" db="EMBL/GenBank/DDBJ databases">
        <title>Caerostris darwini draft genome.</title>
        <authorList>
            <person name="Kono N."/>
            <person name="Arakawa K."/>
        </authorList>
    </citation>
    <scope>NUCLEOTIDE SEQUENCE [LARGE SCALE GENOMIC DNA]</scope>
</reference>
<gene>
    <name evidence="2" type="ORF">CDAR_575261</name>
</gene>
<feature type="compositionally biased region" description="Basic residues" evidence="1">
    <location>
        <begin position="1"/>
        <end position="12"/>
    </location>
</feature>
<name>A0AAV4MXU4_9ARAC</name>
<comment type="caution">
    <text evidence="2">The sequence shown here is derived from an EMBL/GenBank/DDBJ whole genome shotgun (WGS) entry which is preliminary data.</text>
</comment>
<feature type="compositionally biased region" description="Basic and acidic residues" evidence="1">
    <location>
        <begin position="25"/>
        <end position="34"/>
    </location>
</feature>
<keyword evidence="3" id="KW-1185">Reference proteome</keyword>
<evidence type="ECO:0000313" key="2">
    <source>
        <dbReference type="EMBL" id="GIX76699.1"/>
    </source>
</evidence>
<feature type="region of interest" description="Disordered" evidence="1">
    <location>
        <begin position="1"/>
        <end position="34"/>
    </location>
</feature>
<evidence type="ECO:0000313" key="3">
    <source>
        <dbReference type="Proteomes" id="UP001054837"/>
    </source>
</evidence>
<proteinExistence type="predicted"/>
<dbReference type="AlphaFoldDB" id="A0AAV4MXU4"/>
<organism evidence="2 3">
    <name type="scientific">Caerostris darwini</name>
    <dbReference type="NCBI Taxonomy" id="1538125"/>
    <lineage>
        <taxon>Eukaryota</taxon>
        <taxon>Metazoa</taxon>
        <taxon>Ecdysozoa</taxon>
        <taxon>Arthropoda</taxon>
        <taxon>Chelicerata</taxon>
        <taxon>Arachnida</taxon>
        <taxon>Araneae</taxon>
        <taxon>Araneomorphae</taxon>
        <taxon>Entelegynae</taxon>
        <taxon>Araneoidea</taxon>
        <taxon>Araneidae</taxon>
        <taxon>Caerostris</taxon>
    </lineage>
</organism>
<dbReference type="EMBL" id="BPLQ01000958">
    <property type="protein sequence ID" value="GIX76699.1"/>
    <property type="molecule type" value="Genomic_DNA"/>
</dbReference>
<sequence>MNEKQKNRRRVRAAPPINPKSLQKKNGDKFRDKSKPGEYMCGSLDIRDLHPSLNFKPTIILTNHSSEGAWLLLPYRQQLDDLTSLVSLEFQLFDSSDYHLAAFQVSNPLFGSRLKKSQKNLLKEQRRMRYRRVGHLTPCKSLPKQTAISSYLTQTRGGCLCCLSSGDMWEQTEITRFP</sequence>
<evidence type="ECO:0000256" key="1">
    <source>
        <dbReference type="SAM" id="MobiDB-lite"/>
    </source>
</evidence>
<accession>A0AAV4MXU4</accession>